<dbReference type="EMBL" id="VNHK01000014">
    <property type="protein sequence ID" value="TYO88124.1"/>
    <property type="molecule type" value="Genomic_DNA"/>
</dbReference>
<keyword evidence="2" id="KW-1185">Reference proteome</keyword>
<evidence type="ECO:0000313" key="2">
    <source>
        <dbReference type="Proteomes" id="UP000324513"/>
    </source>
</evidence>
<proteinExistence type="predicted"/>
<protein>
    <submittedName>
        <fullName evidence="1">Uncharacterized protein</fullName>
    </submittedName>
</protein>
<comment type="caution">
    <text evidence="1">The sequence shown here is derived from an EMBL/GenBank/DDBJ whole genome shotgun (WGS) entry which is preliminary data.</text>
</comment>
<reference evidence="1 2" key="1">
    <citation type="submission" date="2019-07" db="EMBL/GenBank/DDBJ databases">
        <title>Genomic Encyclopedia of Archaeal and Bacterial Type Strains, Phase II (KMG-II): from individual species to whole genera.</title>
        <authorList>
            <person name="Goeker M."/>
        </authorList>
    </citation>
    <scope>NUCLEOTIDE SEQUENCE [LARGE SCALE GENOMIC DNA]</scope>
    <source>
        <strain evidence="1 2">DSM 14571</strain>
    </source>
</reference>
<gene>
    <name evidence="1" type="ORF">LX74_03487</name>
</gene>
<name>A0ABY3NC49_ELIMR</name>
<sequence length="70" mass="8130">MNEFDFAFTALNFKIDAIRNVLTDEQKKSVDELLKSCKELLLTSPLTEEQRRKLDGYIYVPKESSETLSE</sequence>
<organism evidence="1 2">
    <name type="scientific">Elizabethkingia miricola</name>
    <name type="common">Chryseobacterium miricola</name>
    <dbReference type="NCBI Taxonomy" id="172045"/>
    <lineage>
        <taxon>Bacteria</taxon>
        <taxon>Pseudomonadati</taxon>
        <taxon>Bacteroidota</taxon>
        <taxon>Flavobacteriia</taxon>
        <taxon>Flavobacteriales</taxon>
        <taxon>Weeksellaceae</taxon>
        <taxon>Elizabethkingia</taxon>
    </lineage>
</organism>
<accession>A0ABY3NC49</accession>
<dbReference type="Proteomes" id="UP000324513">
    <property type="component" value="Unassembled WGS sequence"/>
</dbReference>
<dbReference type="RefSeq" id="WP_065083278.1">
    <property type="nucleotide sequence ID" value="NZ_LSGQ01000031.1"/>
</dbReference>
<evidence type="ECO:0000313" key="1">
    <source>
        <dbReference type="EMBL" id="TYO88124.1"/>
    </source>
</evidence>